<dbReference type="RefSeq" id="WP_073147606.1">
    <property type="nucleotide sequence ID" value="NZ_FRAG01000008.1"/>
</dbReference>
<dbReference type="GO" id="GO:0008033">
    <property type="term" value="P:tRNA processing"/>
    <property type="evidence" value="ECO:0007669"/>
    <property type="project" value="InterPro"/>
</dbReference>
<dbReference type="Proteomes" id="UP000184465">
    <property type="component" value="Unassembled WGS sequence"/>
</dbReference>
<reference evidence="3 4" key="1">
    <citation type="submission" date="2016-11" db="EMBL/GenBank/DDBJ databases">
        <authorList>
            <person name="Jaros S."/>
            <person name="Januszkiewicz K."/>
            <person name="Wedrychowicz H."/>
        </authorList>
    </citation>
    <scope>NUCLEOTIDE SEQUENCE [LARGE SCALE GENOMIC DNA]</scope>
    <source>
        <strain evidence="3 4">DSM 15212</strain>
    </source>
</reference>
<dbReference type="InterPro" id="IPR011063">
    <property type="entry name" value="TilS/TtcA_N"/>
</dbReference>
<proteinExistence type="predicted"/>
<dbReference type="Pfam" id="PF01171">
    <property type="entry name" value="ATP_bind_3"/>
    <property type="match status" value="1"/>
</dbReference>
<dbReference type="InterPro" id="IPR014729">
    <property type="entry name" value="Rossmann-like_a/b/a_fold"/>
</dbReference>
<name>A0A1M6M0Z3_PARC5</name>
<dbReference type="EMBL" id="FRAG01000008">
    <property type="protein sequence ID" value="SHJ77010.1"/>
    <property type="molecule type" value="Genomic_DNA"/>
</dbReference>
<sequence length="245" mass="28716">MKKWYNKLFLNDIRRAIDDYNMIKKDEKIIVGLSGGKDSILLIFALNLLSKYSHKSFEVIGVHLDCGFDMNIEPLKRFCQEKDIRLYIEETNIIDYLNFEGDKNPCYLCGRLRRGALGRIAKKLGVQKIALGHHMDDVVETFFMNMIYTGKLGTFHPKIYEPKKDIFSIRPLVYVKEENIKKVVEILKLPVITSRCPKDGCTSRQEMKLLISTLEKNYPDIKEKIITSLSNIDMKNIWRQRRDCW</sequence>
<dbReference type="InterPro" id="IPR035107">
    <property type="entry name" value="tRNA_thiolation_TtcA_Ctu1"/>
</dbReference>
<dbReference type="AlphaFoldDB" id="A0A1M6M0Z3"/>
<dbReference type="GO" id="GO:0016740">
    <property type="term" value="F:transferase activity"/>
    <property type="evidence" value="ECO:0007669"/>
    <property type="project" value="UniProtKB-KW"/>
</dbReference>
<dbReference type="STRING" id="1121301.SAMN02745912_01015"/>
<feature type="domain" description="tRNA(Ile)-lysidine/2-thiocytidine synthase N-terminal" evidence="2">
    <location>
        <begin position="28"/>
        <end position="190"/>
    </location>
</feature>
<evidence type="ECO:0000313" key="3">
    <source>
        <dbReference type="EMBL" id="SHJ77010.1"/>
    </source>
</evidence>
<evidence type="ECO:0000256" key="1">
    <source>
        <dbReference type="ARBA" id="ARBA00022679"/>
    </source>
</evidence>
<dbReference type="CDD" id="cd24138">
    <property type="entry name" value="TtcA-like"/>
    <property type="match status" value="1"/>
</dbReference>
<accession>A0A1M6M0Z3</accession>
<gene>
    <name evidence="3" type="ORF">SAMN02745912_01015</name>
</gene>
<dbReference type="PANTHER" id="PTHR43686:SF1">
    <property type="entry name" value="AMINOTRAN_5 DOMAIN-CONTAINING PROTEIN"/>
    <property type="match status" value="1"/>
</dbReference>
<dbReference type="PANTHER" id="PTHR43686">
    <property type="entry name" value="SULFURTRANSFERASE-RELATED"/>
    <property type="match status" value="1"/>
</dbReference>
<dbReference type="PIRSF" id="PIRSF004976">
    <property type="entry name" value="ATPase_YdaO"/>
    <property type="match status" value="1"/>
</dbReference>
<dbReference type="SUPFAM" id="SSF52402">
    <property type="entry name" value="Adenine nucleotide alpha hydrolases-like"/>
    <property type="match status" value="1"/>
</dbReference>
<keyword evidence="4" id="KW-1185">Reference proteome</keyword>
<protein>
    <submittedName>
        <fullName evidence="3">tRNA(Ile)-lysidine synthase TilS/MesJ</fullName>
    </submittedName>
</protein>
<organism evidence="3 4">
    <name type="scientific">Paramaledivibacter caminithermalis (strain DSM 15212 / CIP 107654 / DViRD3)</name>
    <name type="common">Clostridium caminithermale</name>
    <dbReference type="NCBI Taxonomy" id="1121301"/>
    <lineage>
        <taxon>Bacteria</taxon>
        <taxon>Bacillati</taxon>
        <taxon>Bacillota</taxon>
        <taxon>Clostridia</taxon>
        <taxon>Peptostreptococcales</taxon>
        <taxon>Caminicellaceae</taxon>
        <taxon>Paramaledivibacter</taxon>
    </lineage>
</organism>
<evidence type="ECO:0000313" key="4">
    <source>
        <dbReference type="Proteomes" id="UP000184465"/>
    </source>
</evidence>
<dbReference type="Gene3D" id="3.40.50.620">
    <property type="entry name" value="HUPs"/>
    <property type="match status" value="1"/>
</dbReference>
<keyword evidence="1" id="KW-0808">Transferase</keyword>
<dbReference type="OrthoDB" id="9801054at2"/>
<evidence type="ECO:0000259" key="2">
    <source>
        <dbReference type="Pfam" id="PF01171"/>
    </source>
</evidence>